<dbReference type="InterPro" id="IPR024654">
    <property type="entry name" value="Calcineurin-like_PHP_lpxH"/>
</dbReference>
<dbReference type="Gene3D" id="3.60.21.10">
    <property type="match status" value="1"/>
</dbReference>
<dbReference type="Proteomes" id="UP001597092">
    <property type="component" value="Unassembled WGS sequence"/>
</dbReference>
<comment type="caution">
    <text evidence="3">The sequence shown here is derived from an EMBL/GenBank/DDBJ whole genome shotgun (WGS) entry which is preliminary data.</text>
</comment>
<dbReference type="AlphaFoldDB" id="A0ABD6DPX2"/>
<name>A0ABD6DPX2_9EURY</name>
<evidence type="ECO:0000256" key="1">
    <source>
        <dbReference type="RuleBase" id="RU362039"/>
    </source>
</evidence>
<dbReference type="GO" id="GO:0016787">
    <property type="term" value="F:hydrolase activity"/>
    <property type="evidence" value="ECO:0007669"/>
    <property type="project" value="UniProtKB-UniRule"/>
</dbReference>
<accession>A0ABD6DPX2</accession>
<keyword evidence="4" id="KW-1185">Reference proteome</keyword>
<dbReference type="EMBL" id="JBHUDP010000001">
    <property type="protein sequence ID" value="MFD1684306.1"/>
    <property type="molecule type" value="Genomic_DNA"/>
</dbReference>
<dbReference type="InterPro" id="IPR053193">
    <property type="entry name" value="MetalloPDE_YfcE-like"/>
</dbReference>
<evidence type="ECO:0000313" key="3">
    <source>
        <dbReference type="EMBL" id="MFD1684306.1"/>
    </source>
</evidence>
<gene>
    <name evidence="3" type="ORF">ACFSAS_01630</name>
</gene>
<dbReference type="NCBIfam" id="TIGR00040">
    <property type="entry name" value="yfcE"/>
    <property type="match status" value="1"/>
</dbReference>
<proteinExistence type="inferred from homology"/>
<dbReference type="PANTHER" id="PTHR43165">
    <property type="entry name" value="METALLOPHOSPHOESTERASE"/>
    <property type="match status" value="1"/>
</dbReference>
<evidence type="ECO:0000259" key="2">
    <source>
        <dbReference type="Pfam" id="PF12850"/>
    </source>
</evidence>
<comment type="similarity">
    <text evidence="1">Belongs to the metallophosphoesterase superfamily. YfcE family.</text>
</comment>
<organism evidence="3 4">
    <name type="scientific">Halobellus litoreus</name>
    <dbReference type="NCBI Taxonomy" id="755310"/>
    <lineage>
        <taxon>Archaea</taxon>
        <taxon>Methanobacteriati</taxon>
        <taxon>Methanobacteriota</taxon>
        <taxon>Stenosarchaea group</taxon>
        <taxon>Halobacteria</taxon>
        <taxon>Halobacteriales</taxon>
        <taxon>Haloferacaceae</taxon>
        <taxon>Halobellus</taxon>
    </lineage>
</organism>
<sequence length="168" mass="18006">MLVGLCSDTHDNLDLARSAVETFEAEGVDAVVHCGDVVAPFTAAVFDAGFDFHAVRGNNDGEWALADTIDEFGTYHGESAHLTFDAPDGEVDVAVYHGTSERLVDALLDCGTYDYVVRGHTHQRTHQERDGTVHVNPGGLPFPGADDAYHVALFETDAGDVTFAEVTP</sequence>
<keyword evidence="1" id="KW-0479">Metal-binding</keyword>
<reference evidence="3 4" key="1">
    <citation type="journal article" date="2019" name="Int. J. Syst. Evol. Microbiol.">
        <title>The Global Catalogue of Microorganisms (GCM) 10K type strain sequencing project: providing services to taxonomists for standard genome sequencing and annotation.</title>
        <authorList>
            <consortium name="The Broad Institute Genomics Platform"/>
            <consortium name="The Broad Institute Genome Sequencing Center for Infectious Disease"/>
            <person name="Wu L."/>
            <person name="Ma J."/>
        </authorList>
    </citation>
    <scope>NUCLEOTIDE SEQUENCE [LARGE SCALE GENOMIC DNA]</scope>
    <source>
        <strain evidence="3 4">CGMCC 1.10387</strain>
    </source>
</reference>
<dbReference type="EC" id="3.1.4.-" evidence="1"/>
<feature type="domain" description="Calcineurin-like phosphoesterase" evidence="2">
    <location>
        <begin position="1"/>
        <end position="158"/>
    </location>
</feature>
<comment type="cofactor">
    <cofactor evidence="1">
        <name>a divalent metal cation</name>
        <dbReference type="ChEBI" id="CHEBI:60240"/>
    </cofactor>
</comment>
<evidence type="ECO:0000313" key="4">
    <source>
        <dbReference type="Proteomes" id="UP001597092"/>
    </source>
</evidence>
<dbReference type="GO" id="GO:0046872">
    <property type="term" value="F:metal ion binding"/>
    <property type="evidence" value="ECO:0007669"/>
    <property type="project" value="UniProtKB-KW"/>
</dbReference>
<dbReference type="InterPro" id="IPR029052">
    <property type="entry name" value="Metallo-depent_PP-like"/>
</dbReference>
<protein>
    <recommendedName>
        <fullName evidence="1">Phosphoesterase</fullName>
        <ecNumber evidence="1">3.1.4.-</ecNumber>
    </recommendedName>
</protein>
<dbReference type="PANTHER" id="PTHR43165:SF1">
    <property type="entry name" value="PHOSPHODIESTERASE MJ0936"/>
    <property type="match status" value="1"/>
</dbReference>
<dbReference type="Pfam" id="PF12850">
    <property type="entry name" value="Metallophos_2"/>
    <property type="match status" value="1"/>
</dbReference>
<dbReference type="SUPFAM" id="SSF56300">
    <property type="entry name" value="Metallo-dependent phosphatases"/>
    <property type="match status" value="1"/>
</dbReference>
<dbReference type="InterPro" id="IPR000979">
    <property type="entry name" value="Phosphodiesterase_MJ0936/Vps29"/>
</dbReference>
<dbReference type="RefSeq" id="WP_256308204.1">
    <property type="nucleotide sequence ID" value="NZ_JANHAW010000002.1"/>
</dbReference>